<evidence type="ECO:0000256" key="2">
    <source>
        <dbReference type="ARBA" id="ARBA00007613"/>
    </source>
</evidence>
<keyword evidence="3" id="KW-0813">Transport</keyword>
<keyword evidence="8" id="KW-0175">Coiled coil</keyword>
<dbReference type="EMBL" id="AP019860">
    <property type="protein sequence ID" value="BBM83489.1"/>
    <property type="molecule type" value="Genomic_DNA"/>
</dbReference>
<keyword evidence="5" id="KW-0812">Transmembrane</keyword>
<comment type="subcellular location">
    <subcellularLocation>
        <location evidence="1">Cell outer membrane</location>
    </subcellularLocation>
</comment>
<dbReference type="Proteomes" id="UP000326354">
    <property type="component" value="Chromosome"/>
</dbReference>
<sequence length="499" mass="58140">MIYCMIVVMLDVTLFMGDHKPVELSLQESIQRAIANNLDLKVERYNPRIAKRDITIQDSKFDPVFSFNFGYDNFEKEKFDKTSSSDGFDVDVNAKLYKKYFSGTTTSLQYSNGYDRYYDSNDIIGFEGTNTFWSQELSFKVTQPLLRNFGVAVNTTDLVIAERNNRIREYELQQKILEVITEMRFLYLDLITARESVKFQELSLQFARNFLEMTEQSIEEGMMAPASLVEARRIVADRQQELIGAEKKFLLVGNKIKKFITPLDRNFYSEVVLLPMDALNFTDLNVDFSMKITNALKYRRDLFSGRLSLENAETLVNFYRNQLLPKLDVSASVGVQGLNEEWSQSYDSVSQGDFFTWKFEVAFEIPLGNRLAKSKYEQSQLKERQTREKLNKIQNQIMYDVQQSIVTLRAEALRVKAVRQNRELAEQQLRNQQIKYEEGLIPLFQLQDTEQKLTKARINEVKAIADHEKAIAALDFAEGNIRKVMEQFFIRIDNEEFSQ</sequence>
<organism evidence="9 10">
    <name type="scientific">Uabimicrobium amorphum</name>
    <dbReference type="NCBI Taxonomy" id="2596890"/>
    <lineage>
        <taxon>Bacteria</taxon>
        <taxon>Pseudomonadati</taxon>
        <taxon>Planctomycetota</taxon>
        <taxon>Candidatus Uabimicrobiia</taxon>
        <taxon>Candidatus Uabimicrobiales</taxon>
        <taxon>Candidatus Uabimicrobiaceae</taxon>
        <taxon>Candidatus Uabimicrobium</taxon>
    </lineage>
</organism>
<dbReference type="RefSeq" id="WP_151967687.1">
    <property type="nucleotide sequence ID" value="NZ_AP019860.1"/>
</dbReference>
<dbReference type="PANTHER" id="PTHR30026">
    <property type="entry name" value="OUTER MEMBRANE PROTEIN TOLC"/>
    <property type="match status" value="1"/>
</dbReference>
<dbReference type="GO" id="GO:1990281">
    <property type="term" value="C:efflux pump complex"/>
    <property type="evidence" value="ECO:0007669"/>
    <property type="project" value="TreeGrafter"/>
</dbReference>
<comment type="similarity">
    <text evidence="2">Belongs to the outer membrane factor (OMF) (TC 1.B.17) family.</text>
</comment>
<keyword evidence="7" id="KW-0998">Cell outer membrane</keyword>
<evidence type="ECO:0000256" key="7">
    <source>
        <dbReference type="ARBA" id="ARBA00023237"/>
    </source>
</evidence>
<dbReference type="PANTHER" id="PTHR30026:SF23">
    <property type="entry name" value="TO APRF-PUTATIVE OUTER MEMBRANE EFFLUX PROTEIN OR SECRETED ALKALINE PHOSPHATASE-RELATED"/>
    <property type="match status" value="1"/>
</dbReference>
<evidence type="ECO:0000313" key="9">
    <source>
        <dbReference type="EMBL" id="BBM83489.1"/>
    </source>
</evidence>
<gene>
    <name evidence="9" type="ORF">UABAM_01841</name>
</gene>
<evidence type="ECO:0000256" key="4">
    <source>
        <dbReference type="ARBA" id="ARBA00022452"/>
    </source>
</evidence>
<dbReference type="GO" id="GO:0015562">
    <property type="term" value="F:efflux transmembrane transporter activity"/>
    <property type="evidence" value="ECO:0007669"/>
    <property type="project" value="InterPro"/>
</dbReference>
<dbReference type="SUPFAM" id="SSF56954">
    <property type="entry name" value="Outer membrane efflux proteins (OEP)"/>
    <property type="match status" value="1"/>
</dbReference>
<keyword evidence="6" id="KW-0472">Membrane</keyword>
<dbReference type="GO" id="GO:0015288">
    <property type="term" value="F:porin activity"/>
    <property type="evidence" value="ECO:0007669"/>
    <property type="project" value="TreeGrafter"/>
</dbReference>
<accession>A0A5S9IKE2</accession>
<dbReference type="Pfam" id="PF02321">
    <property type="entry name" value="OEP"/>
    <property type="match status" value="2"/>
</dbReference>
<evidence type="ECO:0000313" key="10">
    <source>
        <dbReference type="Proteomes" id="UP000326354"/>
    </source>
</evidence>
<name>A0A5S9IKE2_UABAM</name>
<dbReference type="InterPro" id="IPR003423">
    <property type="entry name" value="OMP_efflux"/>
</dbReference>
<proteinExistence type="inferred from homology"/>
<dbReference type="OrthoDB" id="234964at2"/>
<evidence type="ECO:0000256" key="6">
    <source>
        <dbReference type="ARBA" id="ARBA00023136"/>
    </source>
</evidence>
<keyword evidence="4" id="KW-1134">Transmembrane beta strand</keyword>
<dbReference type="Gene3D" id="1.20.1600.10">
    <property type="entry name" value="Outer membrane efflux proteins (OEP)"/>
    <property type="match status" value="1"/>
</dbReference>
<evidence type="ECO:0000256" key="1">
    <source>
        <dbReference type="ARBA" id="ARBA00004442"/>
    </source>
</evidence>
<dbReference type="GO" id="GO:0009279">
    <property type="term" value="C:cell outer membrane"/>
    <property type="evidence" value="ECO:0007669"/>
    <property type="project" value="UniProtKB-SubCell"/>
</dbReference>
<keyword evidence="10" id="KW-1185">Reference proteome</keyword>
<dbReference type="AlphaFoldDB" id="A0A5S9IKE2"/>
<evidence type="ECO:0000256" key="3">
    <source>
        <dbReference type="ARBA" id="ARBA00022448"/>
    </source>
</evidence>
<protein>
    <submittedName>
        <fullName evidence="9">RND transporter</fullName>
    </submittedName>
</protein>
<evidence type="ECO:0000256" key="5">
    <source>
        <dbReference type="ARBA" id="ARBA00022692"/>
    </source>
</evidence>
<feature type="coiled-coil region" evidence="8">
    <location>
        <begin position="376"/>
        <end position="435"/>
    </location>
</feature>
<dbReference type="KEGG" id="uam:UABAM_01841"/>
<reference evidence="9 10" key="1">
    <citation type="submission" date="2019-08" db="EMBL/GenBank/DDBJ databases">
        <title>Complete genome sequence of Candidatus Uab amorphum.</title>
        <authorList>
            <person name="Shiratori T."/>
            <person name="Suzuki S."/>
            <person name="Kakizawa Y."/>
            <person name="Ishida K."/>
        </authorList>
    </citation>
    <scope>NUCLEOTIDE SEQUENCE [LARGE SCALE GENOMIC DNA]</scope>
    <source>
        <strain evidence="9 10">SRT547</strain>
    </source>
</reference>
<dbReference type="InterPro" id="IPR051906">
    <property type="entry name" value="TolC-like"/>
</dbReference>
<evidence type="ECO:0000256" key="8">
    <source>
        <dbReference type="SAM" id="Coils"/>
    </source>
</evidence>